<dbReference type="GO" id="GO:0043683">
    <property type="term" value="P:type IV pilus assembly"/>
    <property type="evidence" value="ECO:0007669"/>
    <property type="project" value="InterPro"/>
</dbReference>
<name>A0A7Y0LAN6_9GAMM</name>
<feature type="transmembrane region" description="Helical" evidence="2">
    <location>
        <begin position="12"/>
        <end position="34"/>
    </location>
</feature>
<dbReference type="SUPFAM" id="SSF54523">
    <property type="entry name" value="Pili subunits"/>
    <property type="match status" value="1"/>
</dbReference>
<dbReference type="GO" id="GO:0015628">
    <property type="term" value="P:protein secretion by the type II secretion system"/>
    <property type="evidence" value="ECO:0007669"/>
    <property type="project" value="InterPro"/>
</dbReference>
<dbReference type="EMBL" id="JABBXH010000002">
    <property type="protein sequence ID" value="NMP30941.1"/>
    <property type="molecule type" value="Genomic_DNA"/>
</dbReference>
<dbReference type="Pfam" id="PF16732">
    <property type="entry name" value="ComP_DUS"/>
    <property type="match status" value="1"/>
</dbReference>
<dbReference type="Gene3D" id="3.30.700.10">
    <property type="entry name" value="Glycoprotein, Type 4 Pilin"/>
    <property type="match status" value="1"/>
</dbReference>
<organism evidence="3 4">
    <name type="scientific">Thalassotalea algicola</name>
    <dbReference type="NCBI Taxonomy" id="2716224"/>
    <lineage>
        <taxon>Bacteria</taxon>
        <taxon>Pseudomonadati</taxon>
        <taxon>Pseudomonadota</taxon>
        <taxon>Gammaproteobacteria</taxon>
        <taxon>Alteromonadales</taxon>
        <taxon>Colwelliaceae</taxon>
        <taxon>Thalassotalea</taxon>
    </lineage>
</organism>
<proteinExistence type="predicted"/>
<dbReference type="GO" id="GO:0015627">
    <property type="term" value="C:type II protein secretion system complex"/>
    <property type="evidence" value="ECO:0007669"/>
    <property type="project" value="InterPro"/>
</dbReference>
<keyword evidence="4" id="KW-1185">Reference proteome</keyword>
<evidence type="ECO:0000313" key="3">
    <source>
        <dbReference type="EMBL" id="NMP30941.1"/>
    </source>
</evidence>
<evidence type="ECO:0000256" key="2">
    <source>
        <dbReference type="SAM" id="Phobius"/>
    </source>
</evidence>
<keyword evidence="2" id="KW-0812">Transmembrane</keyword>
<comment type="caution">
    <text evidence="3">The sequence shown here is derived from an EMBL/GenBank/DDBJ whole genome shotgun (WGS) entry which is preliminary data.</text>
</comment>
<dbReference type="Pfam" id="PF07963">
    <property type="entry name" value="N_methyl"/>
    <property type="match status" value="1"/>
</dbReference>
<reference evidence="3 4" key="1">
    <citation type="submission" date="2020-04" db="EMBL/GenBank/DDBJ databases">
        <title>Thalassotalea sp. M1531, isolated from the surface of marine red alga.</title>
        <authorList>
            <person name="Pang L."/>
            <person name="Lu D.-C."/>
        </authorList>
    </citation>
    <scope>NUCLEOTIDE SEQUENCE [LARGE SCALE GENOMIC DNA]</scope>
    <source>
        <strain evidence="3 4">M1531</strain>
    </source>
</reference>
<evidence type="ECO:0000256" key="1">
    <source>
        <dbReference type="ARBA" id="ARBA00022481"/>
    </source>
</evidence>
<dbReference type="PANTHER" id="PTHR30093:SF47">
    <property type="entry name" value="TYPE IV PILUS NON-CORE MINOR PILIN PILE"/>
    <property type="match status" value="1"/>
</dbReference>
<keyword evidence="1" id="KW-0488">Methylation</keyword>
<protein>
    <submittedName>
        <fullName evidence="3">Type IV pilin protein</fullName>
    </submittedName>
</protein>
<dbReference type="InterPro" id="IPR000983">
    <property type="entry name" value="Bac_GSPG_pilin"/>
</dbReference>
<dbReference type="NCBIfam" id="TIGR02532">
    <property type="entry name" value="IV_pilin_GFxxxE"/>
    <property type="match status" value="1"/>
</dbReference>
<dbReference type="PRINTS" id="PR00813">
    <property type="entry name" value="BCTERIALGSPG"/>
</dbReference>
<dbReference type="InterPro" id="IPR031982">
    <property type="entry name" value="PilE-like"/>
</dbReference>
<dbReference type="InterPro" id="IPR045584">
    <property type="entry name" value="Pilin-like"/>
</dbReference>
<keyword evidence="2" id="KW-0472">Membrane</keyword>
<sequence>MKVSKKLTKGFTLIELLIAVAIVGILAAVAYPAYTDSVARSNRSEGQRELLRIANLEEQYYLDNRTYTTDMTELGLDKSPFITENKNYSISATISDGGNAFTLTATAQNSQAANDASCKKLFVTDTGEKTATSTDCWEN</sequence>
<dbReference type="PANTHER" id="PTHR30093">
    <property type="entry name" value="GENERAL SECRETION PATHWAY PROTEIN G"/>
    <property type="match status" value="1"/>
</dbReference>
<dbReference type="RefSeq" id="WP_169074292.1">
    <property type="nucleotide sequence ID" value="NZ_JABBXH010000002.1"/>
</dbReference>
<evidence type="ECO:0000313" key="4">
    <source>
        <dbReference type="Proteomes" id="UP000568664"/>
    </source>
</evidence>
<accession>A0A7Y0LAN6</accession>
<dbReference type="AlphaFoldDB" id="A0A7Y0LAN6"/>
<gene>
    <name evidence="3" type="ORF">HII17_05130</name>
</gene>
<keyword evidence="2" id="KW-1133">Transmembrane helix</keyword>
<dbReference type="Proteomes" id="UP000568664">
    <property type="component" value="Unassembled WGS sequence"/>
</dbReference>
<dbReference type="PROSITE" id="PS00409">
    <property type="entry name" value="PROKAR_NTER_METHYL"/>
    <property type="match status" value="1"/>
</dbReference>
<dbReference type="InterPro" id="IPR012902">
    <property type="entry name" value="N_methyl_site"/>
</dbReference>